<dbReference type="AlphaFoldDB" id="A0A1M5DBP3"/>
<evidence type="ECO:0000313" key="3">
    <source>
        <dbReference type="Proteomes" id="UP000184368"/>
    </source>
</evidence>
<protein>
    <recommendedName>
        <fullName evidence="4">DUF2306 domain-containing protein</fullName>
    </recommendedName>
</protein>
<feature type="transmembrane region" description="Helical" evidence="1">
    <location>
        <begin position="157"/>
        <end position="181"/>
    </location>
</feature>
<feature type="transmembrane region" description="Helical" evidence="1">
    <location>
        <begin position="187"/>
        <end position="205"/>
    </location>
</feature>
<evidence type="ECO:0008006" key="4">
    <source>
        <dbReference type="Google" id="ProtNLM"/>
    </source>
</evidence>
<reference evidence="2 3" key="1">
    <citation type="submission" date="2016-11" db="EMBL/GenBank/DDBJ databases">
        <authorList>
            <person name="Jaros S."/>
            <person name="Januszkiewicz K."/>
            <person name="Wedrychowicz H."/>
        </authorList>
    </citation>
    <scope>NUCLEOTIDE SEQUENCE [LARGE SCALE GENOMIC DNA]</scope>
    <source>
        <strain evidence="2 3">DSM 26897</strain>
    </source>
</reference>
<keyword evidence="1" id="KW-1133">Transmembrane helix</keyword>
<dbReference type="Proteomes" id="UP000184368">
    <property type="component" value="Unassembled WGS sequence"/>
</dbReference>
<keyword evidence="1" id="KW-0472">Membrane</keyword>
<dbReference type="STRING" id="1302690.BUE76_20670"/>
<dbReference type="RefSeq" id="WP_073044332.1">
    <property type="nucleotide sequence ID" value="NZ_FQUO01000010.1"/>
</dbReference>
<dbReference type="EMBL" id="FQUO01000010">
    <property type="protein sequence ID" value="SHF64345.1"/>
    <property type="molecule type" value="Genomic_DNA"/>
</dbReference>
<evidence type="ECO:0000256" key="1">
    <source>
        <dbReference type="SAM" id="Phobius"/>
    </source>
</evidence>
<feature type="transmembrane region" description="Helical" evidence="1">
    <location>
        <begin position="42"/>
        <end position="59"/>
    </location>
</feature>
<sequence length="223" mass="24181">MALLITLLLIIHIAGGFTALISGFIAAITQKGGPAHRKTGKIYFWGMTIVFITAISLGILKENWFLFMVGFFSYYMVVRGYRILYLKKLGAGQKAAPLDWAIAITAIHFGAALVISSLVHGLGGFNPVPFVFGALAISFAIKDVRLFLNGPSSKQHWLYVHIAGMGGGYIATWTAFLVTNIHFLPPVLVWLAPTVIGSTCIGITIRKYRKQAAAPRATRTVAA</sequence>
<feature type="transmembrane region" description="Helical" evidence="1">
    <location>
        <begin position="128"/>
        <end position="148"/>
    </location>
</feature>
<keyword evidence="1" id="KW-0812">Transmembrane</keyword>
<evidence type="ECO:0000313" key="2">
    <source>
        <dbReference type="EMBL" id="SHF64345.1"/>
    </source>
</evidence>
<feature type="transmembrane region" description="Helical" evidence="1">
    <location>
        <begin position="98"/>
        <end position="122"/>
    </location>
</feature>
<keyword evidence="3" id="KW-1185">Reference proteome</keyword>
<feature type="transmembrane region" description="Helical" evidence="1">
    <location>
        <begin position="6"/>
        <end position="30"/>
    </location>
</feature>
<gene>
    <name evidence="2" type="ORF">SAMN05444008_110161</name>
</gene>
<accession>A0A1M5DBP3</accession>
<name>A0A1M5DBP3_9BACT</name>
<organism evidence="2 3">
    <name type="scientific">Cnuella takakiae</name>
    <dbReference type="NCBI Taxonomy" id="1302690"/>
    <lineage>
        <taxon>Bacteria</taxon>
        <taxon>Pseudomonadati</taxon>
        <taxon>Bacteroidota</taxon>
        <taxon>Chitinophagia</taxon>
        <taxon>Chitinophagales</taxon>
        <taxon>Chitinophagaceae</taxon>
        <taxon>Cnuella</taxon>
    </lineage>
</organism>
<proteinExistence type="predicted"/>
<feature type="transmembrane region" description="Helical" evidence="1">
    <location>
        <begin position="65"/>
        <end position="86"/>
    </location>
</feature>
<dbReference type="OrthoDB" id="5984490at2"/>